<evidence type="ECO:0000313" key="2">
    <source>
        <dbReference type="EMBL" id="RDI96910.1"/>
    </source>
</evidence>
<dbReference type="RefSeq" id="WP_114826881.1">
    <property type="nucleotide sequence ID" value="NZ_QQSY01000009.1"/>
</dbReference>
<dbReference type="PANTHER" id="PTHR33930">
    <property type="entry name" value="ALKYL HYDROPEROXIDE REDUCTASE AHPD"/>
    <property type="match status" value="1"/>
</dbReference>
<organism evidence="2 3">
    <name type="scientific">Dyella solisilvae</name>
    <dbReference type="NCBI Taxonomy" id="1920168"/>
    <lineage>
        <taxon>Bacteria</taxon>
        <taxon>Pseudomonadati</taxon>
        <taxon>Pseudomonadota</taxon>
        <taxon>Gammaproteobacteria</taxon>
        <taxon>Lysobacterales</taxon>
        <taxon>Rhodanobacteraceae</taxon>
        <taxon>Dyella</taxon>
    </lineage>
</organism>
<comment type="caution">
    <text evidence="2">The sequence shown here is derived from an EMBL/GenBank/DDBJ whole genome shotgun (WGS) entry which is preliminary data.</text>
</comment>
<reference evidence="2 3" key="1">
    <citation type="submission" date="2018-07" db="EMBL/GenBank/DDBJ databases">
        <title>Dyella solisilvae sp. nov., isolated from the pine and broad-leaved mixed forest soil.</title>
        <authorList>
            <person name="Gao Z."/>
            <person name="Qiu L."/>
        </authorList>
    </citation>
    <scope>NUCLEOTIDE SEQUENCE [LARGE SCALE GENOMIC DNA]</scope>
    <source>
        <strain evidence="2 3">DHG54</strain>
    </source>
</reference>
<sequence length="116" mass="12076">MLNWTEYLKELLSRIGEIGKLSPDTVGGYQMLSNAGKKTGHLDAKTRELISLAVAVTTRCDGCITVHSAAALKQGASREEIAEALGVAVAMNAGAALVYSARVMDAVAAHEGKSSS</sequence>
<dbReference type="OrthoDB" id="1683318at2"/>
<protein>
    <submittedName>
        <fullName evidence="2">Carboxymuconolactone decarboxylase family protein</fullName>
    </submittedName>
</protein>
<dbReference type="GO" id="GO:0051920">
    <property type="term" value="F:peroxiredoxin activity"/>
    <property type="evidence" value="ECO:0007669"/>
    <property type="project" value="InterPro"/>
</dbReference>
<evidence type="ECO:0000259" key="1">
    <source>
        <dbReference type="Pfam" id="PF02627"/>
    </source>
</evidence>
<keyword evidence="3" id="KW-1185">Reference proteome</keyword>
<dbReference type="Pfam" id="PF02627">
    <property type="entry name" value="CMD"/>
    <property type="match status" value="1"/>
</dbReference>
<name>A0A370K4G1_9GAMM</name>
<dbReference type="EMBL" id="QQSY01000009">
    <property type="protein sequence ID" value="RDI96910.1"/>
    <property type="molecule type" value="Genomic_DNA"/>
</dbReference>
<dbReference type="Proteomes" id="UP000254711">
    <property type="component" value="Unassembled WGS sequence"/>
</dbReference>
<dbReference type="NCBIfam" id="TIGR00778">
    <property type="entry name" value="ahpD_dom"/>
    <property type="match status" value="1"/>
</dbReference>
<gene>
    <name evidence="2" type="ORF">DVT68_19495</name>
</gene>
<dbReference type="InterPro" id="IPR004675">
    <property type="entry name" value="AhpD_core"/>
</dbReference>
<dbReference type="InterPro" id="IPR003779">
    <property type="entry name" value="CMD-like"/>
</dbReference>
<proteinExistence type="predicted"/>
<dbReference type="Gene3D" id="1.20.1290.10">
    <property type="entry name" value="AhpD-like"/>
    <property type="match status" value="1"/>
</dbReference>
<evidence type="ECO:0000313" key="3">
    <source>
        <dbReference type="Proteomes" id="UP000254711"/>
    </source>
</evidence>
<dbReference type="PANTHER" id="PTHR33930:SF2">
    <property type="entry name" value="BLR3452 PROTEIN"/>
    <property type="match status" value="1"/>
</dbReference>
<dbReference type="InterPro" id="IPR029032">
    <property type="entry name" value="AhpD-like"/>
</dbReference>
<feature type="domain" description="Carboxymuconolactone decarboxylase-like" evidence="1">
    <location>
        <begin position="32"/>
        <end position="105"/>
    </location>
</feature>
<dbReference type="AlphaFoldDB" id="A0A370K4G1"/>
<dbReference type="SUPFAM" id="SSF69118">
    <property type="entry name" value="AhpD-like"/>
    <property type="match status" value="1"/>
</dbReference>
<accession>A0A370K4G1</accession>